<dbReference type="InterPro" id="IPR042184">
    <property type="entry name" value="YqeY/Aim41_N"/>
</dbReference>
<sequence>MMKDTIQKDLVQAMRDKDKLKKGVLTLVKAGLTNAEKEKRAELTDAEELAVLQKELKQTRQSVSEAEKVGREDIVELEKQKIAILESYLPQMMTETEIRQLLADNGVVSGTNMGVAMKTIKPLVDGKADNALVAKIVKETIA</sequence>
<dbReference type="Gene3D" id="1.10.10.410">
    <property type="match status" value="1"/>
</dbReference>
<dbReference type="PANTHER" id="PTHR28055">
    <property type="entry name" value="ALTERED INHERITANCE OF MITOCHONDRIA PROTEIN 41, MITOCHONDRIAL"/>
    <property type="match status" value="1"/>
</dbReference>
<keyword evidence="2" id="KW-1185">Reference proteome</keyword>
<gene>
    <name evidence="1" type="ORF">JMA_42000</name>
</gene>
<dbReference type="Pfam" id="PF09424">
    <property type="entry name" value="YqeY"/>
    <property type="match status" value="1"/>
</dbReference>
<dbReference type="GO" id="GO:0016884">
    <property type="term" value="F:carbon-nitrogen ligase activity, with glutamine as amido-N-donor"/>
    <property type="evidence" value="ECO:0007669"/>
    <property type="project" value="InterPro"/>
</dbReference>
<proteinExistence type="predicted"/>
<evidence type="ECO:0000313" key="1">
    <source>
        <dbReference type="EMBL" id="AJD93517.1"/>
    </source>
</evidence>
<dbReference type="SUPFAM" id="SSF89095">
    <property type="entry name" value="GatB/YqeY motif"/>
    <property type="match status" value="1"/>
</dbReference>
<dbReference type="BioCyc" id="JESP1508404:G14D9-13484-MONOMER"/>
<dbReference type="KEGG" id="jeo:JMA_42000"/>
<dbReference type="HOGENOM" id="CLU_079430_2_1_9"/>
<dbReference type="InterPro" id="IPR003789">
    <property type="entry name" value="Asn/Gln_tRNA_amidoTrase-B-like"/>
</dbReference>
<accession>A0A0B5AXS1</accession>
<dbReference type="OrthoDB" id="9794041at2"/>
<keyword evidence="1" id="KW-0614">Plasmid</keyword>
<evidence type="ECO:0008006" key="3">
    <source>
        <dbReference type="Google" id="ProtNLM"/>
    </source>
</evidence>
<dbReference type="InterPro" id="IPR019004">
    <property type="entry name" value="YqeY/Aim41"/>
</dbReference>
<dbReference type="EMBL" id="CP009417">
    <property type="protein sequence ID" value="AJD93517.1"/>
    <property type="molecule type" value="Genomic_DNA"/>
</dbReference>
<dbReference type="Proteomes" id="UP000031449">
    <property type="component" value="Plasmid unnamed"/>
</dbReference>
<dbReference type="AlphaFoldDB" id="A0A0B5AXS1"/>
<evidence type="ECO:0000313" key="2">
    <source>
        <dbReference type="Proteomes" id="UP000031449"/>
    </source>
</evidence>
<dbReference type="Gene3D" id="1.10.1510.10">
    <property type="entry name" value="Uncharacterised protein YqeY/AIM41 PF09424, N-terminal domain"/>
    <property type="match status" value="1"/>
</dbReference>
<reference evidence="1 2" key="1">
    <citation type="submission" date="2014-08" db="EMBL/GenBank/DDBJ databases">
        <title>Complete genome of a marine bacteria Jeotgalibacillus malaysiensis.</title>
        <authorList>
            <person name="Yaakop A.S."/>
            <person name="Chan K.-G."/>
            <person name="Goh K.M."/>
        </authorList>
    </citation>
    <scope>NUCLEOTIDE SEQUENCE [LARGE SCALE GENOMIC DNA]</scope>
    <source>
        <strain evidence="1 2">D5</strain>
        <plasmid evidence="2">Plasmid</plasmid>
    </source>
</reference>
<organism evidence="1 2">
    <name type="scientific">Jeotgalibacillus malaysiensis</name>
    <dbReference type="NCBI Taxonomy" id="1508404"/>
    <lineage>
        <taxon>Bacteria</taxon>
        <taxon>Bacillati</taxon>
        <taxon>Bacillota</taxon>
        <taxon>Bacilli</taxon>
        <taxon>Bacillales</taxon>
        <taxon>Caryophanaceae</taxon>
        <taxon>Jeotgalibacillus</taxon>
    </lineage>
</organism>
<dbReference type="PANTHER" id="PTHR28055:SF1">
    <property type="entry name" value="ALTERED INHERITANCE OF MITOCHONDRIA PROTEIN 41, MITOCHONDRIAL"/>
    <property type="match status" value="1"/>
</dbReference>
<geneLocation type="plasmid" evidence="2"/>
<protein>
    <recommendedName>
        <fullName evidence="3">Aspartyl-tRNA amidotransferase subunit B</fullName>
    </recommendedName>
</protein>
<name>A0A0B5AXS1_9BACL</name>
<dbReference type="InterPro" id="IPR023168">
    <property type="entry name" value="GatB_Yqey_C_2"/>
</dbReference>